<dbReference type="Gene3D" id="6.10.340.10">
    <property type="match status" value="1"/>
</dbReference>
<dbReference type="InterPro" id="IPR003660">
    <property type="entry name" value="HAMP_dom"/>
</dbReference>
<evidence type="ECO:0000256" key="6">
    <source>
        <dbReference type="SAM" id="Phobius"/>
    </source>
</evidence>
<dbReference type="EMBL" id="AP027142">
    <property type="protein sequence ID" value="BDV32981.1"/>
    <property type="molecule type" value="Genomic_DNA"/>
</dbReference>
<protein>
    <recommendedName>
        <fullName evidence="11">Methyl-accepting chemotaxis protein</fullName>
    </recommendedName>
</protein>
<evidence type="ECO:0008006" key="11">
    <source>
        <dbReference type="Google" id="ProtNLM"/>
    </source>
</evidence>
<dbReference type="PANTHER" id="PTHR43531:SF11">
    <property type="entry name" value="METHYL-ACCEPTING CHEMOTAXIS PROTEIN 3"/>
    <property type="match status" value="1"/>
</dbReference>
<evidence type="ECO:0000256" key="2">
    <source>
        <dbReference type="ARBA" id="ARBA00029447"/>
    </source>
</evidence>
<feature type="transmembrane region" description="Helical" evidence="6">
    <location>
        <begin position="215"/>
        <end position="236"/>
    </location>
</feature>
<evidence type="ECO:0000256" key="3">
    <source>
        <dbReference type="PROSITE-ProRule" id="PRU00284"/>
    </source>
</evidence>
<keyword evidence="10" id="KW-1185">Reference proteome</keyword>
<gene>
    <name evidence="9" type="ORF">SS37A_05100</name>
</gene>
<dbReference type="Proteomes" id="UP001317629">
    <property type="component" value="Chromosome"/>
</dbReference>
<dbReference type="InterPro" id="IPR051310">
    <property type="entry name" value="MCP_chemotaxis"/>
</dbReference>
<dbReference type="PANTHER" id="PTHR43531">
    <property type="entry name" value="PROTEIN ICFG"/>
    <property type="match status" value="1"/>
</dbReference>
<keyword evidence="4" id="KW-0175">Coiled coil</keyword>
<dbReference type="Gene3D" id="1.10.287.950">
    <property type="entry name" value="Methyl-accepting chemotaxis protein"/>
    <property type="match status" value="1"/>
</dbReference>
<dbReference type="SUPFAM" id="SSF58104">
    <property type="entry name" value="Methyl-accepting chemotaxis protein (MCP) signaling domain"/>
    <property type="match status" value="1"/>
</dbReference>
<evidence type="ECO:0000313" key="10">
    <source>
        <dbReference type="Proteomes" id="UP001317629"/>
    </source>
</evidence>
<dbReference type="CDD" id="cd11386">
    <property type="entry name" value="MCP_signal"/>
    <property type="match status" value="1"/>
</dbReference>
<feature type="region of interest" description="Disordered" evidence="5">
    <location>
        <begin position="639"/>
        <end position="661"/>
    </location>
</feature>
<sequence length="661" mass="70920">MAFNAAGLFSALRRSLAGTLSRAALMLFLVMALLDLSASSYAFLVLRQEATASADREQSQAKTDRLFAQLVEMLQSARYDIAQARLSLVDFMASRHPEGLENAFRDFGAHSKRFSLHVKGALEAAKVLDSPDLVRVLTQAEKNIYAFAAKAAESAKTSDATAPADGKLKFDQLALSVQMAVDNTRGEVDALRKRIDRKKANAGLALEALRTWAQIAALMAIGTIIATAALACWLARRWATQPLDWITFTFSRLVEGDLNYDVYEAGRTDEIGRLGIVYRKFRLIAKERLQAQHQAAEQQAILEAERARSDAERAAVAAEQEILIETLGAGLSKIADHDLSFRLSEEVPAAYRRLTADFNSALEALESALTKVRDGAGVISSSTAEIASAADDLSRRTEQQAASLEQTAAALQEVMTAVSRNSDAAKRAQDIVARAKSEAQNSGAVVQSATEAMARIEKSSTDIASIIGLIDEISFQTNLLALNAGVEAARAGEAGRGFAVVASEVRALAQRSAEAAKEIKGLILSSKTEVADGVELVVSTGAALERIASEVVSISSMVSEIAAGAAEGAAAIRQINVAVGQMDQDTQRNAAMVEETTAASHSLRHEADELARSVGSFRLHQSAHAPAIRENRRARERAVASGATARKLRVQEPDEVDWTEF</sequence>
<feature type="coiled-coil region" evidence="4">
    <location>
        <begin position="394"/>
        <end position="421"/>
    </location>
</feature>
<reference evidence="9 10" key="1">
    <citation type="journal article" date="2023" name="Int. J. Syst. Evol. Microbiol.">
        <title>Methylocystis iwaonis sp. nov., a type II methane-oxidizing bacterium from surface soil of a rice paddy field in Japan, and emended description of the genus Methylocystis (ex Whittenbury et al. 1970) Bowman et al. 1993.</title>
        <authorList>
            <person name="Kaise H."/>
            <person name="Sawadogo J.B."/>
            <person name="Alam M.S."/>
            <person name="Ueno C."/>
            <person name="Dianou D."/>
            <person name="Shinjo R."/>
            <person name="Asakawa S."/>
        </authorList>
    </citation>
    <scope>NUCLEOTIDE SEQUENCE [LARGE SCALE GENOMIC DNA]</scope>
    <source>
        <strain evidence="9 10">SS37A-Re</strain>
    </source>
</reference>
<proteinExistence type="inferred from homology"/>
<feature type="transmembrane region" description="Helical" evidence="6">
    <location>
        <begin position="27"/>
        <end position="46"/>
    </location>
</feature>
<feature type="domain" description="HAMP" evidence="8">
    <location>
        <begin position="324"/>
        <end position="370"/>
    </location>
</feature>
<dbReference type="InterPro" id="IPR004089">
    <property type="entry name" value="MCPsignal_dom"/>
</dbReference>
<accession>A0ABM8E592</accession>
<evidence type="ECO:0000256" key="5">
    <source>
        <dbReference type="SAM" id="MobiDB-lite"/>
    </source>
</evidence>
<dbReference type="PROSITE" id="PS50885">
    <property type="entry name" value="HAMP"/>
    <property type="match status" value="1"/>
</dbReference>
<keyword evidence="6" id="KW-1133">Transmembrane helix</keyword>
<feature type="domain" description="Methyl-accepting transducer" evidence="7">
    <location>
        <begin position="375"/>
        <end position="604"/>
    </location>
</feature>
<evidence type="ECO:0000259" key="8">
    <source>
        <dbReference type="PROSITE" id="PS50885"/>
    </source>
</evidence>
<comment type="similarity">
    <text evidence="2">Belongs to the methyl-accepting chemotaxis (MCP) protein family.</text>
</comment>
<keyword evidence="1" id="KW-0145">Chemotaxis</keyword>
<dbReference type="SMART" id="SM00283">
    <property type="entry name" value="MA"/>
    <property type="match status" value="1"/>
</dbReference>
<evidence type="ECO:0000256" key="1">
    <source>
        <dbReference type="ARBA" id="ARBA00022500"/>
    </source>
</evidence>
<keyword evidence="3" id="KW-0807">Transducer</keyword>
<dbReference type="PROSITE" id="PS50111">
    <property type="entry name" value="CHEMOTAXIS_TRANSDUC_2"/>
    <property type="match status" value="1"/>
</dbReference>
<name>A0ABM8E592_9HYPH</name>
<keyword evidence="6" id="KW-0472">Membrane</keyword>
<dbReference type="SUPFAM" id="SSF158472">
    <property type="entry name" value="HAMP domain-like"/>
    <property type="match status" value="1"/>
</dbReference>
<dbReference type="Pfam" id="PF00015">
    <property type="entry name" value="MCPsignal"/>
    <property type="match status" value="1"/>
</dbReference>
<keyword evidence="6" id="KW-0812">Transmembrane</keyword>
<organism evidence="9 10">
    <name type="scientific">Methylocystis iwaonis</name>
    <dbReference type="NCBI Taxonomy" id="2885079"/>
    <lineage>
        <taxon>Bacteria</taxon>
        <taxon>Pseudomonadati</taxon>
        <taxon>Pseudomonadota</taxon>
        <taxon>Alphaproteobacteria</taxon>
        <taxon>Hyphomicrobiales</taxon>
        <taxon>Methylocystaceae</taxon>
        <taxon>Methylocystis</taxon>
    </lineage>
</organism>
<evidence type="ECO:0000259" key="7">
    <source>
        <dbReference type="PROSITE" id="PS50111"/>
    </source>
</evidence>
<feature type="coiled-coil region" evidence="4">
    <location>
        <begin position="286"/>
        <end position="321"/>
    </location>
</feature>
<evidence type="ECO:0000313" key="9">
    <source>
        <dbReference type="EMBL" id="BDV32981.1"/>
    </source>
</evidence>
<dbReference type="SMART" id="SM00304">
    <property type="entry name" value="HAMP"/>
    <property type="match status" value="2"/>
</dbReference>
<evidence type="ECO:0000256" key="4">
    <source>
        <dbReference type="SAM" id="Coils"/>
    </source>
</evidence>